<evidence type="ECO:0000313" key="2">
    <source>
        <dbReference type="EMBL" id="KAF4617570.1"/>
    </source>
</evidence>
<keyword evidence="3" id="KW-1185">Reference proteome</keyword>
<dbReference type="SUPFAM" id="SSF54695">
    <property type="entry name" value="POZ domain"/>
    <property type="match status" value="1"/>
</dbReference>
<accession>A0A8H4QU89</accession>
<dbReference type="InterPro" id="IPR000210">
    <property type="entry name" value="BTB/POZ_dom"/>
</dbReference>
<sequence>MGSWEKSLADPYKVGQADTTYFAHTSPMETPAASTSTSVSQPINPGEMAKFVERVNRLSIGKSQNIRKGEPWFEDGNIVLITTREDSTAFRVHRGVLSRQSEIFNDMFQMPQSLTDVTATYEGCLVVNMHDLPSELSNLIKALYDGPTFSNNHPNGFFYLAGILRLATKYFIEHLRQSCIQYLRQTWPSTLKGHDDMVELALSSPTVNDLTFPYVHPLHVLNLARENNVNSIIPSALYFLSLYSLSGILHADHPKLLLEHPSKPSSMLSPSDVMLYSLMYQHRLQIMENFIREFCESRATQPKCGAPGMSLCRKGFTKLVSQLYRSCYLRTGPLHFILQAIHKINHGGVVCEFCSLEFFQSAERLRQEIWDELPTVAQLPPWNRLD</sequence>
<gene>
    <name evidence="2" type="ORF">D9613_005893</name>
</gene>
<proteinExistence type="predicted"/>
<evidence type="ECO:0000313" key="3">
    <source>
        <dbReference type="Proteomes" id="UP000521872"/>
    </source>
</evidence>
<dbReference type="PROSITE" id="PS50097">
    <property type="entry name" value="BTB"/>
    <property type="match status" value="1"/>
</dbReference>
<dbReference type="Pfam" id="PF00651">
    <property type="entry name" value="BTB"/>
    <property type="match status" value="1"/>
</dbReference>
<dbReference type="Proteomes" id="UP000521872">
    <property type="component" value="Unassembled WGS sequence"/>
</dbReference>
<organism evidence="2 3">
    <name type="scientific">Agrocybe pediades</name>
    <dbReference type="NCBI Taxonomy" id="84607"/>
    <lineage>
        <taxon>Eukaryota</taxon>
        <taxon>Fungi</taxon>
        <taxon>Dikarya</taxon>
        <taxon>Basidiomycota</taxon>
        <taxon>Agaricomycotina</taxon>
        <taxon>Agaricomycetes</taxon>
        <taxon>Agaricomycetidae</taxon>
        <taxon>Agaricales</taxon>
        <taxon>Agaricineae</taxon>
        <taxon>Strophariaceae</taxon>
        <taxon>Agrocybe</taxon>
    </lineage>
</organism>
<dbReference type="CDD" id="cd18186">
    <property type="entry name" value="BTB_POZ_ZBTB_KLHL-like"/>
    <property type="match status" value="1"/>
</dbReference>
<name>A0A8H4QU89_9AGAR</name>
<evidence type="ECO:0000259" key="1">
    <source>
        <dbReference type="PROSITE" id="PS50097"/>
    </source>
</evidence>
<dbReference type="Gene3D" id="3.30.710.10">
    <property type="entry name" value="Potassium Channel Kv1.1, Chain A"/>
    <property type="match status" value="1"/>
</dbReference>
<dbReference type="InterPro" id="IPR011333">
    <property type="entry name" value="SKP1/BTB/POZ_sf"/>
</dbReference>
<comment type="caution">
    <text evidence="2">The sequence shown here is derived from an EMBL/GenBank/DDBJ whole genome shotgun (WGS) entry which is preliminary data.</text>
</comment>
<feature type="domain" description="BTB" evidence="1">
    <location>
        <begin position="76"/>
        <end position="152"/>
    </location>
</feature>
<reference evidence="2 3" key="1">
    <citation type="submission" date="2019-12" db="EMBL/GenBank/DDBJ databases">
        <authorList>
            <person name="Floudas D."/>
            <person name="Bentzer J."/>
            <person name="Ahren D."/>
            <person name="Johansson T."/>
            <person name="Persson P."/>
            <person name="Tunlid A."/>
        </authorList>
    </citation>
    <scope>NUCLEOTIDE SEQUENCE [LARGE SCALE GENOMIC DNA]</scope>
    <source>
        <strain evidence="2 3">CBS 102.39</strain>
    </source>
</reference>
<dbReference type="AlphaFoldDB" id="A0A8H4QU89"/>
<dbReference type="EMBL" id="JAACJL010000030">
    <property type="protein sequence ID" value="KAF4617570.1"/>
    <property type="molecule type" value="Genomic_DNA"/>
</dbReference>
<protein>
    <recommendedName>
        <fullName evidence="1">BTB domain-containing protein</fullName>
    </recommendedName>
</protein>